<feature type="region of interest" description="Disordered" evidence="1">
    <location>
        <begin position="1"/>
        <end position="20"/>
    </location>
</feature>
<keyword evidence="4" id="KW-1185">Reference proteome</keyword>
<evidence type="ECO:0000313" key="4">
    <source>
        <dbReference type="Proteomes" id="UP000182977"/>
    </source>
</evidence>
<sequence>MPDPSADEQPAAPVPAPVREPAPIPVRAQILSTEHWSLLATRGLAWSESFSRASWFLTVVSATVVALALVADSTDFGAGFRLFALVLMPLLVVIGVATVIRLVQLNSEDVELVAGMNRLRRGYLDLAPELEEYFITGHREDVAGIMQTYGGRHSRVPAGQYLSSIALLVSVIVSVLIGALAGLIADAFGAGTVAAVVAGILAGIVALALLVRLVVRQVNRTWDRR</sequence>
<feature type="transmembrane region" description="Helical" evidence="2">
    <location>
        <begin position="83"/>
        <end position="103"/>
    </location>
</feature>
<dbReference type="STRING" id="419479.SAMN04488563_2758"/>
<dbReference type="OrthoDB" id="165132at2"/>
<dbReference type="AlphaFoldDB" id="A0A1H2JJ57"/>
<proteinExistence type="predicted"/>
<gene>
    <name evidence="3" type="ORF">SAMN04488563_2758</name>
</gene>
<name>A0A1H2JJ57_9ACTN</name>
<evidence type="ECO:0000256" key="1">
    <source>
        <dbReference type="SAM" id="MobiDB-lite"/>
    </source>
</evidence>
<feature type="transmembrane region" description="Helical" evidence="2">
    <location>
        <begin position="191"/>
        <end position="215"/>
    </location>
</feature>
<evidence type="ECO:0000256" key="2">
    <source>
        <dbReference type="SAM" id="Phobius"/>
    </source>
</evidence>
<dbReference type="RefSeq" id="WP_052762900.1">
    <property type="nucleotide sequence ID" value="NZ_LBMC01000041.1"/>
</dbReference>
<keyword evidence="2" id="KW-0472">Membrane</keyword>
<accession>A0A1H2JJ57</accession>
<keyword evidence="2" id="KW-0812">Transmembrane</keyword>
<reference evidence="4" key="1">
    <citation type="submission" date="2016-10" db="EMBL/GenBank/DDBJ databases">
        <authorList>
            <person name="Varghese N."/>
            <person name="Submissions S."/>
        </authorList>
    </citation>
    <scope>NUCLEOTIDE SEQUENCE [LARGE SCALE GENOMIC DNA]</scope>
    <source>
        <strain evidence="4">DSM 45079</strain>
    </source>
</reference>
<dbReference type="Proteomes" id="UP000182977">
    <property type="component" value="Chromosome I"/>
</dbReference>
<feature type="transmembrane region" description="Helical" evidence="2">
    <location>
        <begin position="53"/>
        <end position="71"/>
    </location>
</feature>
<feature type="transmembrane region" description="Helical" evidence="2">
    <location>
        <begin position="161"/>
        <end position="185"/>
    </location>
</feature>
<evidence type="ECO:0000313" key="3">
    <source>
        <dbReference type="EMBL" id="SDU56402.1"/>
    </source>
</evidence>
<dbReference type="EMBL" id="LT629791">
    <property type="protein sequence ID" value="SDU56402.1"/>
    <property type="molecule type" value="Genomic_DNA"/>
</dbReference>
<keyword evidence="2" id="KW-1133">Transmembrane helix</keyword>
<protein>
    <submittedName>
        <fullName evidence="3">Uncharacterized protein</fullName>
    </submittedName>
</protein>
<organism evidence="3 4">
    <name type="scientific">Jiangella alkaliphila</name>
    <dbReference type="NCBI Taxonomy" id="419479"/>
    <lineage>
        <taxon>Bacteria</taxon>
        <taxon>Bacillati</taxon>
        <taxon>Actinomycetota</taxon>
        <taxon>Actinomycetes</taxon>
        <taxon>Jiangellales</taxon>
        <taxon>Jiangellaceae</taxon>
        <taxon>Jiangella</taxon>
    </lineage>
</organism>